<protein>
    <recommendedName>
        <fullName evidence="4">Peptide methionine sulfoxide reductase MsrA</fullName>
        <shortName evidence="4">Protein-methionine-S-oxide reductase</shortName>
        <ecNumber evidence="4">1.8.4.11</ecNumber>
    </recommendedName>
    <alternativeName>
        <fullName evidence="4">Peptide-methionine (S)-S-oxide reductase</fullName>
        <shortName evidence="4">Peptide Met(O) reductase</shortName>
    </alternativeName>
</protein>
<comment type="similarity">
    <text evidence="4">Belongs to the MsrA Met sulfoxide reductase family.</text>
</comment>
<feature type="active site" evidence="4">
    <location>
        <position position="15"/>
    </location>
</feature>
<keyword evidence="7" id="KW-1185">Reference proteome</keyword>
<dbReference type="PANTHER" id="PTHR43774">
    <property type="entry name" value="PEPTIDE METHIONINE SULFOXIDE REDUCTASE"/>
    <property type="match status" value="1"/>
</dbReference>
<evidence type="ECO:0000256" key="3">
    <source>
        <dbReference type="ARBA" id="ARBA00048782"/>
    </source>
</evidence>
<evidence type="ECO:0000256" key="4">
    <source>
        <dbReference type="HAMAP-Rule" id="MF_01401"/>
    </source>
</evidence>
<reference evidence="6 7" key="1">
    <citation type="submission" date="2019-07" db="EMBL/GenBank/DDBJ databases">
        <title>Genomic Encyclopedia of Archaeal and Bacterial Type Strains, Phase II (KMG-II): from individual species to whole genera.</title>
        <authorList>
            <person name="Goeker M."/>
        </authorList>
    </citation>
    <scope>NUCLEOTIDE SEQUENCE [LARGE SCALE GENOMIC DNA]</scope>
    <source>
        <strain evidence="6 7">DSM 17527</strain>
    </source>
</reference>
<proteinExistence type="inferred from homology"/>
<keyword evidence="1 4" id="KW-0560">Oxidoreductase</keyword>
<dbReference type="GO" id="GO:0033744">
    <property type="term" value="F:L-methionine:thioredoxin-disulfide S-oxidoreductase activity"/>
    <property type="evidence" value="ECO:0007669"/>
    <property type="project" value="RHEA"/>
</dbReference>
<comment type="catalytic activity">
    <reaction evidence="3 4">
        <text>[thioredoxin]-disulfide + L-methionine + H2O = L-methionine (S)-S-oxide + [thioredoxin]-dithiol</text>
        <dbReference type="Rhea" id="RHEA:19993"/>
        <dbReference type="Rhea" id="RHEA-COMP:10698"/>
        <dbReference type="Rhea" id="RHEA-COMP:10700"/>
        <dbReference type="ChEBI" id="CHEBI:15377"/>
        <dbReference type="ChEBI" id="CHEBI:29950"/>
        <dbReference type="ChEBI" id="CHEBI:50058"/>
        <dbReference type="ChEBI" id="CHEBI:57844"/>
        <dbReference type="ChEBI" id="CHEBI:58772"/>
        <dbReference type="EC" id="1.8.4.11"/>
    </reaction>
</comment>
<dbReference type="HAMAP" id="MF_01401">
    <property type="entry name" value="MsrA"/>
    <property type="match status" value="1"/>
</dbReference>
<dbReference type="InterPro" id="IPR002569">
    <property type="entry name" value="Met_Sox_Rdtase_MsrA_dom"/>
</dbReference>
<evidence type="ECO:0000313" key="7">
    <source>
        <dbReference type="Proteomes" id="UP000324376"/>
    </source>
</evidence>
<dbReference type="Proteomes" id="UP000324376">
    <property type="component" value="Unassembled WGS sequence"/>
</dbReference>
<feature type="domain" description="Peptide methionine sulphoxide reductase MsrA" evidence="5">
    <location>
        <begin position="8"/>
        <end position="161"/>
    </location>
</feature>
<name>A0A5S5C6D4_9FLAO</name>
<dbReference type="RefSeq" id="WP_148781980.1">
    <property type="nucleotide sequence ID" value="NZ_VNHU01000003.1"/>
</dbReference>
<dbReference type="Pfam" id="PF01625">
    <property type="entry name" value="PMSR"/>
    <property type="match status" value="1"/>
</dbReference>
<evidence type="ECO:0000313" key="6">
    <source>
        <dbReference type="EMBL" id="TYP74975.1"/>
    </source>
</evidence>
<dbReference type="OrthoDB" id="4174719at2"/>
<evidence type="ECO:0000256" key="2">
    <source>
        <dbReference type="ARBA" id="ARBA00047806"/>
    </source>
</evidence>
<gene>
    <name evidence="4" type="primary">msrA</name>
    <name evidence="6" type="ORF">BD809_10337</name>
</gene>
<organism evidence="6 7">
    <name type="scientific">Aquimarina intermedia</name>
    <dbReference type="NCBI Taxonomy" id="350814"/>
    <lineage>
        <taxon>Bacteria</taxon>
        <taxon>Pseudomonadati</taxon>
        <taxon>Bacteroidota</taxon>
        <taxon>Flavobacteriia</taxon>
        <taxon>Flavobacteriales</taxon>
        <taxon>Flavobacteriaceae</taxon>
        <taxon>Aquimarina</taxon>
    </lineage>
</organism>
<comment type="caution">
    <text evidence="6">The sequence shown here is derived from an EMBL/GenBank/DDBJ whole genome shotgun (WGS) entry which is preliminary data.</text>
</comment>
<dbReference type="InterPro" id="IPR036509">
    <property type="entry name" value="Met_Sox_Rdtase_MsrA_sf"/>
</dbReference>
<dbReference type="AlphaFoldDB" id="A0A5S5C6D4"/>
<dbReference type="SUPFAM" id="SSF55068">
    <property type="entry name" value="Peptide methionine sulfoxide reductase"/>
    <property type="match status" value="1"/>
</dbReference>
<dbReference type="NCBIfam" id="TIGR00401">
    <property type="entry name" value="msrA"/>
    <property type="match status" value="1"/>
</dbReference>
<dbReference type="PANTHER" id="PTHR43774:SF1">
    <property type="entry name" value="PEPTIDE METHIONINE SULFOXIDE REDUCTASE MSRA 2"/>
    <property type="match status" value="1"/>
</dbReference>
<dbReference type="EMBL" id="VNHU01000003">
    <property type="protein sequence ID" value="TYP74975.1"/>
    <property type="molecule type" value="Genomic_DNA"/>
</dbReference>
<evidence type="ECO:0000259" key="5">
    <source>
        <dbReference type="Pfam" id="PF01625"/>
    </source>
</evidence>
<comment type="catalytic activity">
    <reaction evidence="2 4">
        <text>L-methionyl-[protein] + [thioredoxin]-disulfide + H2O = L-methionyl-(S)-S-oxide-[protein] + [thioredoxin]-dithiol</text>
        <dbReference type="Rhea" id="RHEA:14217"/>
        <dbReference type="Rhea" id="RHEA-COMP:10698"/>
        <dbReference type="Rhea" id="RHEA-COMP:10700"/>
        <dbReference type="Rhea" id="RHEA-COMP:12313"/>
        <dbReference type="Rhea" id="RHEA-COMP:12315"/>
        <dbReference type="ChEBI" id="CHEBI:15377"/>
        <dbReference type="ChEBI" id="CHEBI:16044"/>
        <dbReference type="ChEBI" id="CHEBI:29950"/>
        <dbReference type="ChEBI" id="CHEBI:44120"/>
        <dbReference type="ChEBI" id="CHEBI:50058"/>
        <dbReference type="EC" id="1.8.4.11"/>
    </reaction>
</comment>
<dbReference type="Gene3D" id="3.30.1060.10">
    <property type="entry name" value="Peptide methionine sulphoxide reductase MsrA"/>
    <property type="match status" value="1"/>
</dbReference>
<evidence type="ECO:0000256" key="1">
    <source>
        <dbReference type="ARBA" id="ARBA00023002"/>
    </source>
</evidence>
<sequence length="187" mass="21390">MKVENLETAVLAGGCFWCTEAVFQRLEGVKSVLSGYTGGTIKNPAYREITTGRTGHAEAIQIHFDSNIFTFKELLEVFFYTHNPTTLNQQGADKGTQYRSAIFYVDNSQKEIAEELIKKLNGDHVFNERIVTEVTVLGPFYTAEKEHHDYYNKHETQRYCQLVIDPKLATLKNTFESKLKKEVKNVN</sequence>
<dbReference type="EC" id="1.8.4.11" evidence="4"/>
<dbReference type="GO" id="GO:0008113">
    <property type="term" value="F:peptide-methionine (S)-S-oxide reductase activity"/>
    <property type="evidence" value="ECO:0007669"/>
    <property type="project" value="UniProtKB-UniRule"/>
</dbReference>
<accession>A0A5S5C6D4</accession>
<comment type="function">
    <text evidence="4">Has an important function as a repair enzyme for proteins that have been inactivated by oxidation. Catalyzes the reversible oxidation-reduction of methionine sulfoxide in proteins to methionine.</text>
</comment>